<name>A0A8S3JZH8_9BILA</name>
<feature type="region of interest" description="Disordered" evidence="1">
    <location>
        <begin position="1"/>
        <end position="22"/>
    </location>
</feature>
<sequence length="74" mass="8535">KKVNPKIQVDDNNNSKSSSPQQYANEIKKNTNDRQITSINELDMDDDTKYLMKLHEQIIPTPNLVSEKSLSLKF</sequence>
<proteinExistence type="predicted"/>
<comment type="caution">
    <text evidence="2">The sequence shown here is derived from an EMBL/GenBank/DDBJ whole genome shotgun (WGS) entry which is preliminary data.</text>
</comment>
<evidence type="ECO:0000313" key="3">
    <source>
        <dbReference type="Proteomes" id="UP000681720"/>
    </source>
</evidence>
<organism evidence="2 3">
    <name type="scientific">Rotaria magnacalcarata</name>
    <dbReference type="NCBI Taxonomy" id="392030"/>
    <lineage>
        <taxon>Eukaryota</taxon>
        <taxon>Metazoa</taxon>
        <taxon>Spiralia</taxon>
        <taxon>Gnathifera</taxon>
        <taxon>Rotifera</taxon>
        <taxon>Eurotatoria</taxon>
        <taxon>Bdelloidea</taxon>
        <taxon>Philodinida</taxon>
        <taxon>Philodinidae</taxon>
        <taxon>Rotaria</taxon>
    </lineage>
</organism>
<evidence type="ECO:0000313" key="2">
    <source>
        <dbReference type="EMBL" id="CAF5223956.1"/>
    </source>
</evidence>
<dbReference type="AlphaFoldDB" id="A0A8S3JZH8"/>
<evidence type="ECO:0000256" key="1">
    <source>
        <dbReference type="SAM" id="MobiDB-lite"/>
    </source>
</evidence>
<feature type="non-terminal residue" evidence="2">
    <location>
        <position position="1"/>
    </location>
</feature>
<feature type="compositionally biased region" description="Polar residues" evidence="1">
    <location>
        <begin position="10"/>
        <end position="22"/>
    </location>
</feature>
<protein>
    <submittedName>
        <fullName evidence="2">Uncharacterized protein</fullName>
    </submittedName>
</protein>
<accession>A0A8S3JZH8</accession>
<dbReference type="EMBL" id="CAJOBJ010372215">
    <property type="protein sequence ID" value="CAF5223956.1"/>
    <property type="molecule type" value="Genomic_DNA"/>
</dbReference>
<dbReference type="Proteomes" id="UP000681720">
    <property type="component" value="Unassembled WGS sequence"/>
</dbReference>
<reference evidence="2" key="1">
    <citation type="submission" date="2021-02" db="EMBL/GenBank/DDBJ databases">
        <authorList>
            <person name="Nowell W R."/>
        </authorList>
    </citation>
    <scope>NUCLEOTIDE SEQUENCE</scope>
</reference>
<gene>
    <name evidence="2" type="ORF">GIL414_LOCUS85852</name>
</gene>